<comment type="caution">
    <text evidence="17">The sequence shown here is derived from an EMBL/GenBank/DDBJ whole genome shotgun (WGS) entry which is preliminary data.</text>
</comment>
<dbReference type="Gene3D" id="2.40.30.30">
    <property type="entry name" value="Riboflavin kinase-like"/>
    <property type="match status" value="1"/>
</dbReference>
<dbReference type="NCBIfam" id="NF004160">
    <property type="entry name" value="PRK05627.1-3"/>
    <property type="match status" value="1"/>
</dbReference>
<dbReference type="SUPFAM" id="SSF82114">
    <property type="entry name" value="Riboflavin kinase-like"/>
    <property type="match status" value="1"/>
</dbReference>
<evidence type="ECO:0000256" key="10">
    <source>
        <dbReference type="ARBA" id="ARBA00022827"/>
    </source>
</evidence>
<protein>
    <recommendedName>
        <fullName evidence="15">Riboflavin biosynthesis protein</fullName>
    </recommendedName>
    <domain>
        <recommendedName>
            <fullName evidence="15">Riboflavin kinase</fullName>
            <ecNumber evidence="15">2.7.1.26</ecNumber>
        </recommendedName>
        <alternativeName>
            <fullName evidence="15">Flavokinase</fullName>
        </alternativeName>
    </domain>
    <domain>
        <recommendedName>
            <fullName evidence="15">FMN adenylyltransferase</fullName>
            <ecNumber evidence="15">2.7.7.2</ecNumber>
        </recommendedName>
        <alternativeName>
            <fullName evidence="15">FAD pyrophosphorylase</fullName>
        </alternativeName>
        <alternativeName>
            <fullName evidence="15">FAD synthase</fullName>
        </alternativeName>
    </domain>
</protein>
<evidence type="ECO:0000256" key="5">
    <source>
        <dbReference type="ARBA" id="ARBA00022643"/>
    </source>
</evidence>
<evidence type="ECO:0000256" key="7">
    <source>
        <dbReference type="ARBA" id="ARBA00022695"/>
    </source>
</evidence>
<keyword evidence="12" id="KW-0511">Multifunctional enzyme</keyword>
<evidence type="ECO:0000256" key="11">
    <source>
        <dbReference type="ARBA" id="ARBA00022840"/>
    </source>
</evidence>
<evidence type="ECO:0000256" key="6">
    <source>
        <dbReference type="ARBA" id="ARBA00022679"/>
    </source>
</evidence>
<dbReference type="Gene3D" id="3.40.50.620">
    <property type="entry name" value="HUPs"/>
    <property type="match status" value="1"/>
</dbReference>
<dbReference type="NCBIfam" id="NF004162">
    <property type="entry name" value="PRK05627.1-5"/>
    <property type="match status" value="1"/>
</dbReference>
<dbReference type="EC" id="2.7.7.2" evidence="15"/>
<dbReference type="GO" id="GO:0009398">
    <property type="term" value="P:FMN biosynthetic process"/>
    <property type="evidence" value="ECO:0007669"/>
    <property type="project" value="UniProtKB-UniRule"/>
</dbReference>
<evidence type="ECO:0000256" key="15">
    <source>
        <dbReference type="PIRNR" id="PIRNR004491"/>
    </source>
</evidence>
<organism evidence="17 18">
    <name type="scientific">Flavobacterium lacus</name>
    <dbReference type="NCBI Taxonomy" id="1353778"/>
    <lineage>
        <taxon>Bacteria</taxon>
        <taxon>Pseudomonadati</taxon>
        <taxon>Bacteroidota</taxon>
        <taxon>Flavobacteriia</taxon>
        <taxon>Flavobacteriales</taxon>
        <taxon>Flavobacteriaceae</taxon>
        <taxon>Flavobacterium</taxon>
    </lineage>
</organism>
<evidence type="ECO:0000256" key="4">
    <source>
        <dbReference type="ARBA" id="ARBA00022630"/>
    </source>
</evidence>
<keyword evidence="5 15" id="KW-0288">FMN</keyword>
<dbReference type="AlphaFoldDB" id="A0A328WW75"/>
<evidence type="ECO:0000256" key="2">
    <source>
        <dbReference type="ARBA" id="ARBA00004726"/>
    </source>
</evidence>
<dbReference type="GO" id="GO:0003919">
    <property type="term" value="F:FMN adenylyltransferase activity"/>
    <property type="evidence" value="ECO:0007669"/>
    <property type="project" value="UniProtKB-UniRule"/>
</dbReference>
<dbReference type="GO" id="GO:0005524">
    <property type="term" value="F:ATP binding"/>
    <property type="evidence" value="ECO:0007669"/>
    <property type="project" value="UniProtKB-UniRule"/>
</dbReference>
<comment type="function">
    <text evidence="1">Catalyzes the phosphorylation of riboflavin to FMN followed by the adenylation of FMN to FAD.</text>
</comment>
<evidence type="ECO:0000259" key="16">
    <source>
        <dbReference type="SMART" id="SM00904"/>
    </source>
</evidence>
<dbReference type="InterPro" id="IPR015864">
    <property type="entry name" value="FAD_synthase"/>
</dbReference>
<dbReference type="PIRSF" id="PIRSF004491">
    <property type="entry name" value="FAD_Synth"/>
    <property type="match status" value="1"/>
</dbReference>
<comment type="catalytic activity">
    <reaction evidence="13 15">
        <text>riboflavin + ATP = FMN + ADP + H(+)</text>
        <dbReference type="Rhea" id="RHEA:14357"/>
        <dbReference type="ChEBI" id="CHEBI:15378"/>
        <dbReference type="ChEBI" id="CHEBI:30616"/>
        <dbReference type="ChEBI" id="CHEBI:57986"/>
        <dbReference type="ChEBI" id="CHEBI:58210"/>
        <dbReference type="ChEBI" id="CHEBI:456216"/>
        <dbReference type="EC" id="2.7.1.26"/>
    </reaction>
</comment>
<dbReference type="PANTHER" id="PTHR22749">
    <property type="entry name" value="RIBOFLAVIN KINASE/FMN ADENYLYLTRANSFERASE"/>
    <property type="match status" value="1"/>
</dbReference>
<dbReference type="FunFam" id="3.40.50.620:FF:000021">
    <property type="entry name" value="Riboflavin biosynthesis protein"/>
    <property type="match status" value="1"/>
</dbReference>
<dbReference type="Pfam" id="PF01687">
    <property type="entry name" value="Flavokinase"/>
    <property type="match status" value="1"/>
</dbReference>
<name>A0A328WW75_9FLAO</name>
<dbReference type="InterPro" id="IPR023465">
    <property type="entry name" value="Riboflavin_kinase_dom_sf"/>
</dbReference>
<evidence type="ECO:0000256" key="1">
    <source>
        <dbReference type="ARBA" id="ARBA00002121"/>
    </source>
</evidence>
<dbReference type="EC" id="2.7.1.26" evidence="15"/>
<dbReference type="CDD" id="cd02064">
    <property type="entry name" value="FAD_synthetase_N"/>
    <property type="match status" value="1"/>
</dbReference>
<evidence type="ECO:0000256" key="3">
    <source>
        <dbReference type="ARBA" id="ARBA00005201"/>
    </source>
</evidence>
<comment type="pathway">
    <text evidence="3 15">Cofactor biosynthesis; FMN biosynthesis; FMN from riboflavin (ATP route): step 1/1.</text>
</comment>
<dbReference type="SUPFAM" id="SSF52374">
    <property type="entry name" value="Nucleotidylyl transferase"/>
    <property type="match status" value="1"/>
</dbReference>
<keyword evidence="9 15" id="KW-0418">Kinase</keyword>
<keyword evidence="6 15" id="KW-0808">Transferase</keyword>
<evidence type="ECO:0000256" key="8">
    <source>
        <dbReference type="ARBA" id="ARBA00022741"/>
    </source>
</evidence>
<dbReference type="UniPathway" id="UPA00277">
    <property type="reaction ID" value="UER00407"/>
</dbReference>
<keyword evidence="4 15" id="KW-0285">Flavoprotein</keyword>
<gene>
    <name evidence="17" type="ORF">B0I10_102267</name>
</gene>
<keyword evidence="10 15" id="KW-0274">FAD</keyword>
<dbReference type="GO" id="GO:0008531">
    <property type="term" value="F:riboflavin kinase activity"/>
    <property type="evidence" value="ECO:0007669"/>
    <property type="project" value="UniProtKB-UniRule"/>
</dbReference>
<keyword evidence="8 15" id="KW-0547">Nucleotide-binding</keyword>
<evidence type="ECO:0000256" key="14">
    <source>
        <dbReference type="ARBA" id="ARBA00049494"/>
    </source>
</evidence>
<dbReference type="NCBIfam" id="TIGR00083">
    <property type="entry name" value="ribF"/>
    <property type="match status" value="1"/>
</dbReference>
<dbReference type="GO" id="GO:0006747">
    <property type="term" value="P:FAD biosynthetic process"/>
    <property type="evidence" value="ECO:0007669"/>
    <property type="project" value="UniProtKB-UniRule"/>
</dbReference>
<dbReference type="Proteomes" id="UP000249518">
    <property type="component" value="Unassembled WGS sequence"/>
</dbReference>
<evidence type="ECO:0000256" key="13">
    <source>
        <dbReference type="ARBA" id="ARBA00047880"/>
    </source>
</evidence>
<keyword evidence="11 15" id="KW-0067">ATP-binding</keyword>
<comment type="catalytic activity">
    <reaction evidence="14 15">
        <text>FMN + ATP + H(+) = FAD + diphosphate</text>
        <dbReference type="Rhea" id="RHEA:17237"/>
        <dbReference type="ChEBI" id="CHEBI:15378"/>
        <dbReference type="ChEBI" id="CHEBI:30616"/>
        <dbReference type="ChEBI" id="CHEBI:33019"/>
        <dbReference type="ChEBI" id="CHEBI:57692"/>
        <dbReference type="ChEBI" id="CHEBI:58210"/>
        <dbReference type="EC" id="2.7.7.2"/>
    </reaction>
</comment>
<evidence type="ECO:0000313" key="18">
    <source>
        <dbReference type="Proteomes" id="UP000249518"/>
    </source>
</evidence>
<dbReference type="RefSeq" id="WP_112085009.1">
    <property type="nucleotide sequence ID" value="NZ_QLSV01000002.1"/>
</dbReference>
<proteinExistence type="inferred from homology"/>
<dbReference type="InterPro" id="IPR002606">
    <property type="entry name" value="Riboflavin_kinase_bac"/>
</dbReference>
<comment type="similarity">
    <text evidence="15">Belongs to the ribF family.</text>
</comment>
<dbReference type="Pfam" id="PF06574">
    <property type="entry name" value="FAD_syn"/>
    <property type="match status" value="1"/>
</dbReference>
<dbReference type="InterPro" id="IPR015865">
    <property type="entry name" value="Riboflavin_kinase_bac/euk"/>
</dbReference>
<dbReference type="SMART" id="SM00904">
    <property type="entry name" value="Flavokinase"/>
    <property type="match status" value="1"/>
</dbReference>
<dbReference type="InterPro" id="IPR014729">
    <property type="entry name" value="Rossmann-like_a/b/a_fold"/>
</dbReference>
<feature type="domain" description="Riboflavin kinase" evidence="16">
    <location>
        <begin position="182"/>
        <end position="307"/>
    </location>
</feature>
<sequence length="309" mass="35613">MKTFQSIYDFKPKNKTVLTLGTFDGVHFGHKKIIEKLIQNSTLCECESLVLTFFPHPRMVLQDSTEIKLLNTIEERTELLKKSGLDNLIIHPFDQAFSRLTAEEFVYTILVNQFNVKKIIIGYDHRFGRNRTADINDLIEYGEKYNFEVEQISAQEIDEVSVSSTKIRNALIDGQIKLANDYLGYNYLLTGTIVKGKGIGRTLDFPTANLQLHESYKLIPKNGVYIIQSLMKNKLVYGMMNIGFNPTVNGDSKSIEIHFFDFDADLYSKKIQIQFLDRIRDEVKFENVDKLKEQLLKDKTAAIQYINSL</sequence>
<dbReference type="PANTHER" id="PTHR22749:SF6">
    <property type="entry name" value="RIBOFLAVIN KINASE"/>
    <property type="match status" value="1"/>
</dbReference>
<reference evidence="17 18" key="1">
    <citation type="submission" date="2018-06" db="EMBL/GenBank/DDBJ databases">
        <title>Genomic Encyclopedia of Type Strains, Phase III (KMG-III): the genomes of soil and plant-associated and newly described type strains.</title>
        <authorList>
            <person name="Whitman W."/>
        </authorList>
    </citation>
    <scope>NUCLEOTIDE SEQUENCE [LARGE SCALE GENOMIC DNA]</scope>
    <source>
        <strain evidence="17 18">CGMCC 1.12504</strain>
    </source>
</reference>
<evidence type="ECO:0000256" key="12">
    <source>
        <dbReference type="ARBA" id="ARBA00023268"/>
    </source>
</evidence>
<dbReference type="InterPro" id="IPR023468">
    <property type="entry name" value="Riboflavin_kinase"/>
</dbReference>
<keyword evidence="18" id="KW-1185">Reference proteome</keyword>
<dbReference type="GO" id="GO:0009231">
    <property type="term" value="P:riboflavin biosynthetic process"/>
    <property type="evidence" value="ECO:0007669"/>
    <property type="project" value="InterPro"/>
</dbReference>
<dbReference type="OrthoDB" id="9803667at2"/>
<evidence type="ECO:0000256" key="9">
    <source>
        <dbReference type="ARBA" id="ARBA00022777"/>
    </source>
</evidence>
<keyword evidence="7 15" id="KW-0548">Nucleotidyltransferase</keyword>
<dbReference type="UniPathway" id="UPA00276">
    <property type="reaction ID" value="UER00406"/>
</dbReference>
<evidence type="ECO:0000313" key="17">
    <source>
        <dbReference type="EMBL" id="RAR50462.1"/>
    </source>
</evidence>
<accession>A0A328WW75</accession>
<comment type="pathway">
    <text evidence="2 15">Cofactor biosynthesis; FAD biosynthesis; FAD from FMN: step 1/1.</text>
</comment>
<dbReference type="EMBL" id="QLSV01000002">
    <property type="protein sequence ID" value="RAR50462.1"/>
    <property type="molecule type" value="Genomic_DNA"/>
</dbReference>